<dbReference type="RefSeq" id="WP_152308053.1">
    <property type="nucleotide sequence ID" value="NZ_CP043617.1"/>
</dbReference>
<name>A0A5P8P349_9BACT</name>
<dbReference type="EMBL" id="CP043617">
    <property type="protein sequence ID" value="QFR50105.1"/>
    <property type="molecule type" value="Genomic_DNA"/>
</dbReference>
<dbReference type="KEGG" id="sulg:FJR48_10355"/>
<protein>
    <submittedName>
        <fullName evidence="1">Uncharacterized protein</fullName>
    </submittedName>
</protein>
<gene>
    <name evidence="1" type="ORF">FJR48_10355</name>
</gene>
<evidence type="ECO:0000313" key="1">
    <source>
        <dbReference type="EMBL" id="QFR50105.1"/>
    </source>
</evidence>
<sequence length="140" mass="16221">MNLDEQTKIRLESEVNRVHDACKRYESNTSSAIVYHEKDIDLVLFGSFLRKNDKIIKLDNHHHFIMFCYTSESEAYEAAKNLLSKLDSHFQNTTSCIAIDSACKNDSTNMMINKLLLIIKETKKNSVSRIEYDDILDEIV</sequence>
<proteinExistence type="predicted"/>
<organism evidence="1 2">
    <name type="scientific">Sulfurimonas lithotrophica</name>
    <dbReference type="NCBI Taxonomy" id="2590022"/>
    <lineage>
        <taxon>Bacteria</taxon>
        <taxon>Pseudomonadati</taxon>
        <taxon>Campylobacterota</taxon>
        <taxon>Epsilonproteobacteria</taxon>
        <taxon>Campylobacterales</taxon>
        <taxon>Sulfurimonadaceae</taxon>
        <taxon>Sulfurimonas</taxon>
    </lineage>
</organism>
<dbReference type="OrthoDB" id="5334571at2"/>
<evidence type="ECO:0000313" key="2">
    <source>
        <dbReference type="Proteomes" id="UP000326944"/>
    </source>
</evidence>
<reference evidence="1 2" key="1">
    <citation type="submission" date="2019-09" db="EMBL/GenBank/DDBJ databases">
        <title>Sulfurimonas gotlandica sp. nov., a chemoautotrophic and psychrotolerant epsilonproteobacterium isolated from a pelagic redoxcline, and an emended description of the genus Sulfurimonas.</title>
        <authorList>
            <person name="Wang S."/>
            <person name="Jiang L."/>
            <person name="Shao S."/>
        </authorList>
    </citation>
    <scope>NUCLEOTIDE SEQUENCE [LARGE SCALE GENOMIC DNA]</scope>
    <source>
        <strain evidence="1 2">GYSZ_1</strain>
    </source>
</reference>
<dbReference type="AlphaFoldDB" id="A0A5P8P349"/>
<dbReference type="Proteomes" id="UP000326944">
    <property type="component" value="Chromosome"/>
</dbReference>
<accession>A0A5P8P349</accession>
<keyword evidence="2" id="KW-1185">Reference proteome</keyword>